<feature type="transmembrane region" description="Helical" evidence="1">
    <location>
        <begin position="149"/>
        <end position="172"/>
    </location>
</feature>
<keyword evidence="1" id="KW-0812">Transmembrane</keyword>
<feature type="transmembrane region" description="Helical" evidence="1">
    <location>
        <begin position="116"/>
        <end position="137"/>
    </location>
</feature>
<keyword evidence="3" id="KW-1185">Reference proteome</keyword>
<feature type="transmembrane region" description="Helical" evidence="1">
    <location>
        <begin position="184"/>
        <end position="203"/>
    </location>
</feature>
<comment type="caution">
    <text evidence="2">The sequence shown here is derived from an EMBL/GenBank/DDBJ whole genome shotgun (WGS) entry which is preliminary data.</text>
</comment>
<dbReference type="InterPro" id="IPR052776">
    <property type="entry name" value="Chloro_ReproSupport/MetalTrans"/>
</dbReference>
<evidence type="ECO:0000313" key="2">
    <source>
        <dbReference type="EMBL" id="TKT87003.1"/>
    </source>
</evidence>
<gene>
    <name evidence="2" type="ORF">FDK13_30780</name>
</gene>
<evidence type="ECO:0000313" key="3">
    <source>
        <dbReference type="Proteomes" id="UP000304900"/>
    </source>
</evidence>
<keyword evidence="1" id="KW-0472">Membrane</keyword>
<feature type="transmembrane region" description="Helical" evidence="1">
    <location>
        <begin position="44"/>
        <end position="63"/>
    </location>
</feature>
<reference evidence="2 3" key="1">
    <citation type="submission" date="2019-05" db="EMBL/GenBank/DDBJ databases">
        <title>Dyadobacter AR-3-8 sp. nov., isolated from arctic soil.</title>
        <authorList>
            <person name="Chaudhary D.K."/>
        </authorList>
    </citation>
    <scope>NUCLEOTIDE SEQUENCE [LARGE SCALE GENOMIC DNA]</scope>
    <source>
        <strain evidence="2 3">AR-3-8</strain>
    </source>
</reference>
<proteinExistence type="predicted"/>
<accession>A0A4V6Y1U2</accession>
<keyword evidence="1" id="KW-1133">Transmembrane helix</keyword>
<name>A0A4V6Y1U2_9BACT</name>
<sequence>MEILPLLLASLVGFTHAFEADHLVAVSSIVTRRNNTLLALKDGIFWGLGHTSTILLVGCIFILGTSRINLANFKYLEGGVGIMLIFLGLKRLSGLYKAGLVHTEAHRKGNPHEHKLAYSVGLMHGLAGSGTLIFSVLTTIKSSLSGMAYLMIFGMGSIAGMMVAAGIFSVPFSEKLLKNKTLRIALTFLSSLLCIILGGKVVYQNFIA</sequence>
<evidence type="ECO:0000256" key="1">
    <source>
        <dbReference type="SAM" id="Phobius"/>
    </source>
</evidence>
<protein>
    <submittedName>
        <fullName evidence="2">Urease accessory protein</fullName>
    </submittedName>
</protein>
<dbReference type="Proteomes" id="UP000304900">
    <property type="component" value="Unassembled WGS sequence"/>
</dbReference>
<dbReference type="AlphaFoldDB" id="A0A4V6Y1U2"/>
<organism evidence="2 3">
    <name type="scientific">Dyadobacter frigoris</name>
    <dbReference type="NCBI Taxonomy" id="2576211"/>
    <lineage>
        <taxon>Bacteria</taxon>
        <taxon>Pseudomonadati</taxon>
        <taxon>Bacteroidota</taxon>
        <taxon>Cytophagia</taxon>
        <taxon>Cytophagales</taxon>
        <taxon>Spirosomataceae</taxon>
        <taxon>Dyadobacter</taxon>
    </lineage>
</organism>
<dbReference type="PANTHER" id="PTHR33876">
    <property type="entry name" value="UNNAMED PRODUCT"/>
    <property type="match status" value="1"/>
</dbReference>
<dbReference type="OrthoDB" id="9811044at2"/>
<dbReference type="PANTHER" id="PTHR33876:SF4">
    <property type="entry name" value="CHLOROPLAST PROTEIN FOR GROWTH AND FERTILITY 2"/>
    <property type="match status" value="1"/>
</dbReference>
<dbReference type="RefSeq" id="WP_137343863.1">
    <property type="nucleotide sequence ID" value="NZ_BSQH01000005.1"/>
</dbReference>
<dbReference type="EMBL" id="SZVO01000021">
    <property type="protein sequence ID" value="TKT87003.1"/>
    <property type="molecule type" value="Genomic_DNA"/>
</dbReference>